<dbReference type="PANTHER" id="PTHR30290:SF10">
    <property type="entry name" value="PERIPLASMIC OLIGOPEPTIDE-BINDING PROTEIN-RELATED"/>
    <property type="match status" value="1"/>
</dbReference>
<keyword evidence="8" id="KW-1185">Reference proteome</keyword>
<dbReference type="RefSeq" id="WP_025363345.1">
    <property type="nucleotide sequence ID" value="NZ_CP006681.1"/>
</dbReference>
<accession>W6A800</accession>
<evidence type="ECO:0000256" key="2">
    <source>
        <dbReference type="ARBA" id="ARBA00005695"/>
    </source>
</evidence>
<comment type="subcellular location">
    <subcellularLocation>
        <location evidence="1">Cell envelope</location>
    </subcellularLocation>
</comment>
<evidence type="ECO:0000256" key="5">
    <source>
        <dbReference type="SAM" id="SignalP"/>
    </source>
</evidence>
<feature type="chain" id="PRO_5004875663" evidence="5">
    <location>
        <begin position="23"/>
        <end position="748"/>
    </location>
</feature>
<dbReference type="PATRIC" id="fig|1276246.3.peg.773"/>
<dbReference type="HOGENOM" id="CLU_378942_0_0_14"/>
<keyword evidence="3" id="KW-0813">Transport</keyword>
<name>W6A800_9MOLU</name>
<comment type="similarity">
    <text evidence="2">Belongs to the bacterial solute-binding protein 5 family.</text>
</comment>
<evidence type="ECO:0000313" key="8">
    <source>
        <dbReference type="Proteomes" id="UP000019267"/>
    </source>
</evidence>
<dbReference type="STRING" id="1276246.SCULI_v1c07750"/>
<dbReference type="PANTHER" id="PTHR30290">
    <property type="entry name" value="PERIPLASMIC BINDING COMPONENT OF ABC TRANSPORTER"/>
    <property type="match status" value="1"/>
</dbReference>
<dbReference type="Gene3D" id="3.90.76.10">
    <property type="entry name" value="Dipeptide-binding Protein, Domain 1"/>
    <property type="match status" value="1"/>
</dbReference>
<proteinExistence type="inferred from homology"/>
<dbReference type="Pfam" id="PF00496">
    <property type="entry name" value="SBP_bac_5"/>
    <property type="match status" value="1"/>
</dbReference>
<keyword evidence="4 5" id="KW-0732">Signal</keyword>
<feature type="domain" description="Solute-binding protein family 5" evidence="6">
    <location>
        <begin position="105"/>
        <end position="584"/>
    </location>
</feature>
<organism evidence="7 8">
    <name type="scientific">Spiroplasma culicicola AES-1</name>
    <dbReference type="NCBI Taxonomy" id="1276246"/>
    <lineage>
        <taxon>Bacteria</taxon>
        <taxon>Bacillati</taxon>
        <taxon>Mycoplasmatota</taxon>
        <taxon>Mollicutes</taxon>
        <taxon>Entomoplasmatales</taxon>
        <taxon>Spiroplasmataceae</taxon>
        <taxon>Spiroplasma</taxon>
    </lineage>
</organism>
<dbReference type="InterPro" id="IPR000914">
    <property type="entry name" value="SBP_5_dom"/>
</dbReference>
<dbReference type="OrthoDB" id="9801912at2"/>
<feature type="signal peptide" evidence="5">
    <location>
        <begin position="1"/>
        <end position="22"/>
    </location>
</feature>
<evidence type="ECO:0000256" key="1">
    <source>
        <dbReference type="ARBA" id="ARBA00004196"/>
    </source>
</evidence>
<dbReference type="GO" id="GO:0030313">
    <property type="term" value="C:cell envelope"/>
    <property type="evidence" value="ECO:0007669"/>
    <property type="project" value="UniProtKB-SubCell"/>
</dbReference>
<evidence type="ECO:0000256" key="4">
    <source>
        <dbReference type="ARBA" id="ARBA00022729"/>
    </source>
</evidence>
<gene>
    <name evidence="7" type="primary">oppA</name>
    <name evidence="7" type="ORF">SCULI_v1c07750</name>
</gene>
<evidence type="ECO:0000259" key="6">
    <source>
        <dbReference type="Pfam" id="PF00496"/>
    </source>
</evidence>
<dbReference type="Gene3D" id="3.10.105.10">
    <property type="entry name" value="Dipeptide-binding Protein, Domain 3"/>
    <property type="match status" value="1"/>
</dbReference>
<dbReference type="EMBL" id="CP006681">
    <property type="protein sequence ID" value="AHI53116.1"/>
    <property type="molecule type" value="Genomic_DNA"/>
</dbReference>
<reference evidence="7 8" key="1">
    <citation type="journal article" date="2014" name="Genome Biol. Evol.">
        <title>Molecular evolution of the substrate utilization strategies and putative virulence factors in mosquito-associated Spiroplasma species.</title>
        <authorList>
            <person name="Chang T.H."/>
            <person name="Lo W.S."/>
            <person name="Ku C."/>
            <person name="Chen L.L."/>
            <person name="Kuo C.H."/>
        </authorList>
    </citation>
    <scope>NUCLEOTIDE SEQUENCE [LARGE SCALE GENOMIC DNA]</scope>
    <source>
        <strain evidence="7">AES-1</strain>
    </source>
</reference>
<dbReference type="Proteomes" id="UP000019267">
    <property type="component" value="Chromosome"/>
</dbReference>
<dbReference type="eggNOG" id="COG4166">
    <property type="taxonomic scope" value="Bacteria"/>
</dbReference>
<dbReference type="AlphaFoldDB" id="W6A800"/>
<evidence type="ECO:0000313" key="7">
    <source>
        <dbReference type="EMBL" id="AHI53116.1"/>
    </source>
</evidence>
<dbReference type="SUPFAM" id="SSF53850">
    <property type="entry name" value="Periplasmic binding protein-like II"/>
    <property type="match status" value="1"/>
</dbReference>
<dbReference type="GO" id="GO:1904680">
    <property type="term" value="F:peptide transmembrane transporter activity"/>
    <property type="evidence" value="ECO:0007669"/>
    <property type="project" value="TreeGrafter"/>
</dbReference>
<dbReference type="GO" id="GO:0015833">
    <property type="term" value="P:peptide transport"/>
    <property type="evidence" value="ECO:0007669"/>
    <property type="project" value="TreeGrafter"/>
</dbReference>
<dbReference type="InterPro" id="IPR039424">
    <property type="entry name" value="SBP_5"/>
</dbReference>
<sequence length="748" mass="84283">MAFTSKKLLSSLALASMVSMTAANVVACGFTLDRIIEREQRTNVLNNTFAYSVTSWNTAYTMQAEDQKVLANVFATPLARDEYQRTYGDIFESNEDLSSDLVGQTNDSITWNYTIRKNAVWTNPENTAEKENIKFGDFWNAAEFVLKSSITGSQTSSLWKSFIVGAEEIASFYDQKDENGNNLNGHYSLEEAIEKIRETNSNFVFGLSSGSQNARDMNSDKVTFTLIKPAPYFESLLCYSVFSPIHETARKNHVPNFKDTWYSGAYIPTKVNGISMMTLEKNENYHFKEKATIDKINYKFLSKAGAGAARTLFESGDTTGFTVSSADAAGWKRYIGDDLDNPAFNQMYDVPSLDATSTFVMYFNSYNSRMDEPGADSKYQSASKLLQSKAARQFIATNLDRSQFVKYYSEKFDGGSETSKMIRNLFTAPGMAAVGTKEYYDYAEEALLDLAKTNQGTLTEDDLNLADGNEMLLGKSEWYTGDTNETLIKEIQDFIKENNLKTTGGKVQLEYLTNPEHNSTLNPAIGRMFTKFNSIANNPIQIVVTEATSESDYNALKTAGKFDLFNGGWGPDFADPSTFLATTTIGGDLDSYTGTMKSIVSNGTSNEIIDKLETSESAEFVEAYQNYTDNFKETDVNVTSDMNQRLTEFAQEEVKFLYEDFLMIPFYTRAAPKNYQVSHVMPYTASYDNMYGVSAYKEFTKKISKTLPTAEQLKEATEYWQNYLKFIEEDENKGKDDNIFWDINKNYN</sequence>
<dbReference type="KEGG" id="scq:SCULI_v1c07750"/>
<protein>
    <submittedName>
        <fullName evidence="7">Oligopeptide ABC transporter substrate-binding protein</fullName>
    </submittedName>
</protein>
<dbReference type="Gene3D" id="3.40.190.10">
    <property type="entry name" value="Periplasmic binding protein-like II"/>
    <property type="match status" value="1"/>
</dbReference>
<evidence type="ECO:0000256" key="3">
    <source>
        <dbReference type="ARBA" id="ARBA00022448"/>
    </source>
</evidence>